<dbReference type="EMBL" id="CACVKT020001843">
    <property type="protein sequence ID" value="CAC5372335.1"/>
    <property type="molecule type" value="Genomic_DNA"/>
</dbReference>
<evidence type="ECO:0000313" key="2">
    <source>
        <dbReference type="Proteomes" id="UP000507470"/>
    </source>
</evidence>
<dbReference type="Proteomes" id="UP000507470">
    <property type="component" value="Unassembled WGS sequence"/>
</dbReference>
<protein>
    <recommendedName>
        <fullName evidence="3">Mab-21-like HhH/H2TH-like domain-containing protein</fullName>
    </recommendedName>
</protein>
<proteinExistence type="predicted"/>
<evidence type="ECO:0000313" key="1">
    <source>
        <dbReference type="EMBL" id="CAC5372335.1"/>
    </source>
</evidence>
<sequence>MLKMPKISKEKGESLNFYKYICQRIGSEEVVRVRRLTFVISDIGQNETIITSGSKGEGLNFNSSDLDIMFIDPCAKVYESETEVVKKGGRLPFIMNADETQPCFTQLYLVTRHQNQTLVKVSDGVLNMLEINHLGYVLSSEQYKQFHLSRRFCGKWSAKIHGPCIADEYDNTDFAWCLKCDKWIPLARPWKYTDEKIYLRFLKDKNVTLNYIQHHVVKLMNKEKLHTLLKSLTLHMLTFHSNSSLVPQEIQQDVSSTPNMYDPLPFALFLYFLCNYHLHDLTSCRKFLQRLKHAQWTLLNCGTNVFHPQSVNTVILYGIAHQLMGNTNDARHAF</sequence>
<dbReference type="OrthoDB" id="6112914at2759"/>
<name>A0A6J8ARA0_MYTCO</name>
<accession>A0A6J8ARA0</accession>
<evidence type="ECO:0008006" key="3">
    <source>
        <dbReference type="Google" id="ProtNLM"/>
    </source>
</evidence>
<gene>
    <name evidence="1" type="ORF">MCOR_10464</name>
</gene>
<keyword evidence="2" id="KW-1185">Reference proteome</keyword>
<reference evidence="1 2" key="1">
    <citation type="submission" date="2020-06" db="EMBL/GenBank/DDBJ databases">
        <authorList>
            <person name="Li R."/>
            <person name="Bekaert M."/>
        </authorList>
    </citation>
    <scope>NUCLEOTIDE SEQUENCE [LARGE SCALE GENOMIC DNA]</scope>
    <source>
        <strain evidence="2">wild</strain>
    </source>
</reference>
<dbReference type="AlphaFoldDB" id="A0A6J8ARA0"/>
<organism evidence="1 2">
    <name type="scientific">Mytilus coruscus</name>
    <name type="common">Sea mussel</name>
    <dbReference type="NCBI Taxonomy" id="42192"/>
    <lineage>
        <taxon>Eukaryota</taxon>
        <taxon>Metazoa</taxon>
        <taxon>Spiralia</taxon>
        <taxon>Lophotrochozoa</taxon>
        <taxon>Mollusca</taxon>
        <taxon>Bivalvia</taxon>
        <taxon>Autobranchia</taxon>
        <taxon>Pteriomorphia</taxon>
        <taxon>Mytilida</taxon>
        <taxon>Mytiloidea</taxon>
        <taxon>Mytilidae</taxon>
        <taxon>Mytilinae</taxon>
        <taxon>Mytilus</taxon>
    </lineage>
</organism>